<evidence type="ECO:0000256" key="4">
    <source>
        <dbReference type="ARBA" id="ARBA00009386"/>
    </source>
</evidence>
<proteinExistence type="inferred from homology"/>
<feature type="transmembrane region" description="Helical" evidence="11">
    <location>
        <begin position="159"/>
        <end position="177"/>
    </location>
</feature>
<evidence type="ECO:0000256" key="8">
    <source>
        <dbReference type="ARBA" id="ARBA00022824"/>
    </source>
</evidence>
<evidence type="ECO:0000256" key="1">
    <source>
        <dbReference type="ARBA" id="ARBA00002791"/>
    </source>
</evidence>
<gene>
    <name evidence="12" type="primary">DAD1_0</name>
    <name evidence="12" type="ORF">Zm00014a_006479</name>
</gene>
<dbReference type="GO" id="GO:0008250">
    <property type="term" value="C:oligosaccharyltransferase complex"/>
    <property type="evidence" value="ECO:0007669"/>
    <property type="project" value="InterPro"/>
</dbReference>
<feature type="transmembrane region" description="Helical" evidence="11">
    <location>
        <begin position="249"/>
        <end position="270"/>
    </location>
</feature>
<evidence type="ECO:0000256" key="7">
    <source>
        <dbReference type="ARBA" id="ARBA00022703"/>
    </source>
</evidence>
<evidence type="ECO:0000256" key="10">
    <source>
        <dbReference type="ARBA" id="ARBA00023136"/>
    </source>
</evidence>
<comment type="similarity">
    <text evidence="4">Belongs to the DAD/OST2 family.</text>
</comment>
<evidence type="ECO:0000256" key="9">
    <source>
        <dbReference type="ARBA" id="ARBA00022989"/>
    </source>
</evidence>
<comment type="caution">
    <text evidence="12">The sequence shown here is derived from an EMBL/GenBank/DDBJ whole genome shotgun (WGS) entry which is preliminary data.</text>
</comment>
<dbReference type="UniPathway" id="UPA00378"/>
<keyword evidence="12" id="KW-0808">Transferase</keyword>
<dbReference type="InterPro" id="IPR003038">
    <property type="entry name" value="DAD/Ost2"/>
</dbReference>
<comment type="pathway">
    <text evidence="3">Protein modification; protein glycosylation.</text>
</comment>
<evidence type="ECO:0000256" key="2">
    <source>
        <dbReference type="ARBA" id="ARBA00004477"/>
    </source>
</evidence>
<keyword evidence="10 11" id="KW-0472">Membrane</keyword>
<accession>A0A3L6DD48</accession>
<comment type="subunit">
    <text evidence="5">Component of the oligosaccharyltransferase (OST) complex.</text>
</comment>
<comment type="subcellular location">
    <subcellularLocation>
        <location evidence="2">Endoplasmic reticulum membrane</location>
        <topology evidence="2">Multi-pass membrane protein</topology>
    </subcellularLocation>
</comment>
<dbReference type="PANTHER" id="PTHR37185:SF3">
    <property type="entry name" value="MEMBRANE PROTEIN"/>
    <property type="match status" value="1"/>
</dbReference>
<sequence length="305" mass="32838">MRGLHRCPHQLLLVSPPPRSAPACRQSATASSRGLRSSLAVFSAPGARVAAAAREQKWGHVEGDEDGGEEGLGEALHRTRELVECAMFAAVAGLAYFLSNSLAIENYFSCFFPLPIVISSLRWGLEASRKTVLFLEMPHQVATVLLLFTLSGPVKASTYLVRALGACGYVLVSSFLIRENILALITVNIHASLTYILTAAGVNTIPSMGTIYLLFGTLIIDLYVGFAVATALIQVAYMGLVGSFPFNSFLSGVLSCIGTAVLAVCLRIQVNKDNKEFKDLPPERAFADFVLCNLVLHLVIMNFLG</sequence>
<keyword evidence="8" id="KW-0256">Endoplasmic reticulum</keyword>
<evidence type="ECO:0000256" key="5">
    <source>
        <dbReference type="ARBA" id="ARBA00011157"/>
    </source>
</evidence>
<dbReference type="GO" id="GO:0016740">
    <property type="term" value="F:transferase activity"/>
    <property type="evidence" value="ECO:0007669"/>
    <property type="project" value="UniProtKB-KW"/>
</dbReference>
<protein>
    <submittedName>
        <fullName evidence="12">Dolichyl-diphosphooligosaccharide--protein glycosyltransferase subunit DAD1</fullName>
    </submittedName>
</protein>
<keyword evidence="7" id="KW-0053">Apoptosis</keyword>
<keyword evidence="6 11" id="KW-0812">Transmembrane</keyword>
<dbReference type="EMBL" id="NCVQ01000010">
    <property type="protein sequence ID" value="PWZ06536.1"/>
    <property type="molecule type" value="Genomic_DNA"/>
</dbReference>
<dbReference type="Proteomes" id="UP000251960">
    <property type="component" value="Chromosome 9"/>
</dbReference>
<dbReference type="AlphaFoldDB" id="A0A3L6DD48"/>
<dbReference type="PANTHER" id="PTHR37185">
    <property type="entry name" value="MEMBRANE PROTEIN"/>
    <property type="match status" value="1"/>
</dbReference>
<feature type="transmembrane region" description="Helical" evidence="11">
    <location>
        <begin position="82"/>
        <end position="98"/>
    </location>
</feature>
<dbReference type="ExpressionAtlas" id="A0A3L6DD48">
    <property type="expression patterns" value="baseline and differential"/>
</dbReference>
<reference evidence="12" key="1">
    <citation type="journal article" date="2018" name="Nat. Genet.">
        <title>Extensive intraspecific gene order and gene structural variations between Mo17 and other maize genomes.</title>
        <authorList>
            <person name="Sun S."/>
            <person name="Zhou Y."/>
            <person name="Chen J."/>
            <person name="Shi J."/>
            <person name="Zhao H."/>
            <person name="Zhao H."/>
            <person name="Song W."/>
            <person name="Zhang M."/>
            <person name="Cui Y."/>
            <person name="Dong X."/>
            <person name="Liu H."/>
            <person name="Ma X."/>
            <person name="Jiao Y."/>
            <person name="Wang B."/>
            <person name="Wei X."/>
            <person name="Stein J.C."/>
            <person name="Glaubitz J.C."/>
            <person name="Lu F."/>
            <person name="Yu G."/>
            <person name="Liang C."/>
            <person name="Fengler K."/>
            <person name="Li B."/>
            <person name="Rafalski A."/>
            <person name="Schnable P.S."/>
            <person name="Ware D.H."/>
            <person name="Buckler E.S."/>
            <person name="Lai J."/>
        </authorList>
    </citation>
    <scope>NUCLEOTIDE SEQUENCE [LARGE SCALE GENOMIC DNA]</scope>
    <source>
        <tissue evidence="12">Seedling</tissue>
    </source>
</reference>
<comment type="function">
    <text evidence="1">Subunit of the oligosaccharyl transferase (OST) complex that catalyzes the initial transfer of a defined glycan (Glc(3)Man(9)GlcNAc(2) in eukaryotes) from the lipid carrier dolichol-pyrophosphate to an asparagine residue within an Asn-X-Ser/Thr consensus motif in nascent polypeptide chains, the first step in protein N-glycosylation. N-glycosylation occurs cotranslationally and the complex associates with the Sec61 complex at the channel-forming translocon complex that mediates protein translocation across the endoplasmic reticulum (ER). All subunits are required for a maximal enzyme activity.</text>
</comment>
<evidence type="ECO:0000256" key="3">
    <source>
        <dbReference type="ARBA" id="ARBA00004922"/>
    </source>
</evidence>
<dbReference type="Pfam" id="PF02109">
    <property type="entry name" value="DAD"/>
    <property type="match status" value="1"/>
</dbReference>
<feature type="transmembrane region" description="Helical" evidence="11">
    <location>
        <begin position="184"/>
        <end position="205"/>
    </location>
</feature>
<feature type="transmembrane region" description="Helical" evidence="11">
    <location>
        <begin position="285"/>
        <end position="304"/>
    </location>
</feature>
<keyword evidence="9 11" id="KW-1133">Transmembrane helix</keyword>
<feature type="transmembrane region" description="Helical" evidence="11">
    <location>
        <begin position="211"/>
        <end position="237"/>
    </location>
</feature>
<evidence type="ECO:0000256" key="6">
    <source>
        <dbReference type="ARBA" id="ARBA00022692"/>
    </source>
</evidence>
<name>A0A3L6DD48_MAIZE</name>
<evidence type="ECO:0000256" key="11">
    <source>
        <dbReference type="SAM" id="Phobius"/>
    </source>
</evidence>
<evidence type="ECO:0000313" key="12">
    <source>
        <dbReference type="EMBL" id="PWZ06536.1"/>
    </source>
</evidence>
<organism evidence="12">
    <name type="scientific">Zea mays</name>
    <name type="common">Maize</name>
    <dbReference type="NCBI Taxonomy" id="4577"/>
    <lineage>
        <taxon>Eukaryota</taxon>
        <taxon>Viridiplantae</taxon>
        <taxon>Streptophyta</taxon>
        <taxon>Embryophyta</taxon>
        <taxon>Tracheophyta</taxon>
        <taxon>Spermatophyta</taxon>
        <taxon>Magnoliopsida</taxon>
        <taxon>Liliopsida</taxon>
        <taxon>Poales</taxon>
        <taxon>Poaceae</taxon>
        <taxon>PACMAD clade</taxon>
        <taxon>Panicoideae</taxon>
        <taxon>Andropogonodae</taxon>
        <taxon>Andropogoneae</taxon>
        <taxon>Tripsacinae</taxon>
        <taxon>Zea</taxon>
    </lineage>
</organism>